<dbReference type="Pfam" id="PF07876">
    <property type="entry name" value="Dabb"/>
    <property type="match status" value="1"/>
</dbReference>
<dbReference type="SMART" id="SM00886">
    <property type="entry name" value="Dabb"/>
    <property type="match status" value="1"/>
</dbReference>
<dbReference type="PROSITE" id="PS51502">
    <property type="entry name" value="S_R_A_B_BARREL"/>
    <property type="match status" value="1"/>
</dbReference>
<name>A0A5J5II70_9BACT</name>
<gene>
    <name evidence="2" type="ORF">FW778_01375</name>
</gene>
<dbReference type="Gene3D" id="3.30.70.100">
    <property type="match status" value="1"/>
</dbReference>
<dbReference type="AlphaFoldDB" id="A0A5J5II70"/>
<dbReference type="Proteomes" id="UP000326903">
    <property type="component" value="Unassembled WGS sequence"/>
</dbReference>
<evidence type="ECO:0000313" key="3">
    <source>
        <dbReference type="Proteomes" id="UP000326903"/>
    </source>
</evidence>
<dbReference type="EMBL" id="VYQF01000001">
    <property type="protein sequence ID" value="KAA9040719.1"/>
    <property type="molecule type" value="Genomic_DNA"/>
</dbReference>
<protein>
    <submittedName>
        <fullName evidence="2">Dabb family protein</fullName>
    </submittedName>
</protein>
<organism evidence="2 3">
    <name type="scientific">Ginsengibacter hankyongi</name>
    <dbReference type="NCBI Taxonomy" id="2607284"/>
    <lineage>
        <taxon>Bacteria</taxon>
        <taxon>Pseudomonadati</taxon>
        <taxon>Bacteroidota</taxon>
        <taxon>Chitinophagia</taxon>
        <taxon>Chitinophagales</taxon>
        <taxon>Chitinophagaceae</taxon>
        <taxon>Ginsengibacter</taxon>
    </lineage>
</organism>
<proteinExistence type="predicted"/>
<feature type="domain" description="Stress-response A/B barrel" evidence="1">
    <location>
        <begin position="8"/>
        <end position="103"/>
    </location>
</feature>
<reference evidence="2 3" key="1">
    <citation type="submission" date="2019-09" db="EMBL/GenBank/DDBJ databases">
        <title>Draft genome sequence of Ginsengibacter sp. BR5-29.</title>
        <authorList>
            <person name="Im W.-T."/>
        </authorList>
    </citation>
    <scope>NUCLEOTIDE SEQUENCE [LARGE SCALE GENOMIC DNA]</scope>
    <source>
        <strain evidence="2 3">BR5-29</strain>
    </source>
</reference>
<dbReference type="SUPFAM" id="SSF54909">
    <property type="entry name" value="Dimeric alpha+beta barrel"/>
    <property type="match status" value="1"/>
</dbReference>
<accession>A0A5J5II70</accession>
<sequence length="107" mass="12392">MIIEKNGFIHHVYFWLKNPGNVNDLNQLIEGLKKLSVVSTIKNFHIGKPADTNRDVIDNTYSVSWLLLFNNKEDQDSYQTDPVHLNFVEECSHLWTKVVVYDTIGTN</sequence>
<dbReference type="InterPro" id="IPR013097">
    <property type="entry name" value="Dabb"/>
</dbReference>
<evidence type="ECO:0000313" key="2">
    <source>
        <dbReference type="EMBL" id="KAA9040719.1"/>
    </source>
</evidence>
<dbReference type="InterPro" id="IPR011008">
    <property type="entry name" value="Dimeric_a/b-barrel"/>
</dbReference>
<evidence type="ECO:0000259" key="1">
    <source>
        <dbReference type="PROSITE" id="PS51502"/>
    </source>
</evidence>
<keyword evidence="3" id="KW-1185">Reference proteome</keyword>
<dbReference type="RefSeq" id="WP_150412778.1">
    <property type="nucleotide sequence ID" value="NZ_VYQF01000001.1"/>
</dbReference>
<comment type="caution">
    <text evidence="2">The sequence shown here is derived from an EMBL/GenBank/DDBJ whole genome shotgun (WGS) entry which is preliminary data.</text>
</comment>